<proteinExistence type="predicted"/>
<feature type="transmembrane region" description="Helical" evidence="1">
    <location>
        <begin position="39"/>
        <end position="58"/>
    </location>
</feature>
<evidence type="ECO:0000256" key="1">
    <source>
        <dbReference type="SAM" id="Phobius"/>
    </source>
</evidence>
<feature type="transmembrane region" description="Helical" evidence="1">
    <location>
        <begin position="174"/>
        <end position="194"/>
    </location>
</feature>
<accession>A0ABW9F611</accession>
<dbReference type="EMBL" id="JBFNFH010000007">
    <property type="protein sequence ID" value="MFM1524845.1"/>
    <property type="molecule type" value="Genomic_DNA"/>
</dbReference>
<feature type="transmembrane region" description="Helical" evidence="1">
    <location>
        <begin position="333"/>
        <end position="356"/>
    </location>
</feature>
<feature type="transmembrane region" description="Helical" evidence="1">
    <location>
        <begin position="206"/>
        <end position="226"/>
    </location>
</feature>
<dbReference type="Proteomes" id="UP001629536">
    <property type="component" value="Unassembled WGS sequence"/>
</dbReference>
<dbReference type="InterPro" id="IPR011435">
    <property type="entry name" value="UmpAB"/>
</dbReference>
<feature type="transmembrane region" description="Helical" evidence="1">
    <location>
        <begin position="461"/>
        <end position="483"/>
    </location>
</feature>
<protein>
    <submittedName>
        <fullName evidence="2">DUF1538 domain-containing protein</fullName>
    </submittedName>
</protein>
<feature type="transmembrane region" description="Helical" evidence="1">
    <location>
        <begin position="267"/>
        <end position="285"/>
    </location>
</feature>
<feature type="transmembrane region" description="Helical" evidence="1">
    <location>
        <begin position="12"/>
        <end position="33"/>
    </location>
</feature>
<dbReference type="Pfam" id="PF07556">
    <property type="entry name" value="DUF1538"/>
    <property type="match status" value="2"/>
</dbReference>
<keyword evidence="1" id="KW-0812">Transmembrane</keyword>
<feature type="transmembrane region" description="Helical" evidence="1">
    <location>
        <begin position="115"/>
        <end position="137"/>
    </location>
</feature>
<name>A0ABW9F611_9FIRM</name>
<feature type="transmembrane region" description="Helical" evidence="1">
    <location>
        <begin position="144"/>
        <end position="162"/>
    </location>
</feature>
<reference evidence="2 3" key="1">
    <citation type="journal article" date="2024" name="Front. Microbiol.">
        <title>Pangenomic and biochemical analyses of Helcococcus ovis reveal widespread tetracycline resistance and a novel bacterial species, Helcococcus bovis.</title>
        <authorList>
            <person name="Cunha F."/>
            <person name="Zhai Y."/>
            <person name="Casaro S."/>
            <person name="Jones K.L."/>
            <person name="Hernandez M."/>
            <person name="Bisinotto R.S."/>
            <person name="Kariyawasam S."/>
            <person name="Brown M.B."/>
            <person name="Phillips A."/>
            <person name="Jeong K.C."/>
            <person name="Galvao K.N."/>
        </authorList>
    </citation>
    <scope>NUCLEOTIDE SEQUENCE [LARGE SCALE GENOMIC DNA]</scope>
    <source>
        <strain evidence="2 3">KG197</strain>
    </source>
</reference>
<keyword evidence="3" id="KW-1185">Reference proteome</keyword>
<keyword evidence="1" id="KW-0472">Membrane</keyword>
<dbReference type="RefSeq" id="WP_408126531.1">
    <property type="nucleotide sequence ID" value="NZ_JBFNFH010000007.1"/>
</dbReference>
<feature type="transmembrane region" description="Helical" evidence="1">
    <location>
        <begin position="399"/>
        <end position="416"/>
    </location>
</feature>
<feature type="transmembrane region" description="Helical" evidence="1">
    <location>
        <begin position="372"/>
        <end position="393"/>
    </location>
</feature>
<feature type="transmembrane region" description="Helical" evidence="1">
    <location>
        <begin position="297"/>
        <end position="321"/>
    </location>
</feature>
<feature type="transmembrane region" description="Helical" evidence="1">
    <location>
        <begin position="428"/>
        <end position="449"/>
    </location>
</feature>
<keyword evidence="1" id="KW-1133">Transmembrane helix</keyword>
<feature type="transmembrane region" description="Helical" evidence="1">
    <location>
        <begin position="79"/>
        <end position="103"/>
    </location>
</feature>
<gene>
    <name evidence="2" type="ORF">ABGF40_04090</name>
</gene>
<organism evidence="2 3">
    <name type="scientific">Helcococcus bovis</name>
    <dbReference type="NCBI Taxonomy" id="3153252"/>
    <lineage>
        <taxon>Bacteria</taxon>
        <taxon>Bacillati</taxon>
        <taxon>Bacillota</taxon>
        <taxon>Tissierellia</taxon>
        <taxon>Tissierellales</taxon>
        <taxon>Peptoniphilaceae</taxon>
        <taxon>Helcococcus</taxon>
    </lineage>
</organism>
<sequence length="502" mass="53686">MNLLFQKLKEISMTVLPIAFIVVIVNFTLIPLGDIIMKRFLIGTLLIIIGLTLFLIGVEIGVTPFGSKIGSTVARKNNIYFVVLVGLVLGFFISIAEPGLLVLGSQVESVTSGAISATTLFIVVSIGLAFMISVGFIRVFFNLSLRNILIVIYSIIFCLALFTSEEFLGISFDASGATTGVLAVPFILALSTGVSKSKKDSIAGEADSFGLIALASSGAIIGVLLLDLFTKSNIASDSLTIEKLKSESVLGPFIYIFPSQLSETVKSLSPLLLIYIVMQIFVFKLNKRENRKILTGFGFAFIGLLVFLTSVNGVFIEVGGLIGEGLASLDKSIWLIIISFIIGVVTILAEPAVYVLTRQIEDVTSGYVKKSALSISLALGVGLAISLSSLRIIIPELKLWHILLPGYILCFILSFYTPQLFVGIAFDAGGVATGPITATFILGFIQGAANITTTANLLIDGFGMIALVAMTPIIALQILGIIFKMKLNTNKRQDIKEISNAS</sequence>
<comment type="caution">
    <text evidence="2">The sequence shown here is derived from an EMBL/GenBank/DDBJ whole genome shotgun (WGS) entry which is preliminary data.</text>
</comment>
<evidence type="ECO:0000313" key="2">
    <source>
        <dbReference type="EMBL" id="MFM1524845.1"/>
    </source>
</evidence>
<evidence type="ECO:0000313" key="3">
    <source>
        <dbReference type="Proteomes" id="UP001629536"/>
    </source>
</evidence>